<dbReference type="Proteomes" id="UP000823775">
    <property type="component" value="Unassembled WGS sequence"/>
</dbReference>
<comment type="caution">
    <text evidence="4">The sequence shown here is derived from an EMBL/GenBank/DDBJ whole genome shotgun (WGS) entry which is preliminary data.</text>
</comment>
<keyword evidence="5" id="KW-1185">Reference proteome</keyword>
<gene>
    <name evidence="4" type="ORF">HAX54_042585</name>
</gene>
<dbReference type="InterPro" id="IPR016039">
    <property type="entry name" value="Thiolase-like"/>
</dbReference>
<evidence type="ECO:0000313" key="5">
    <source>
        <dbReference type="Proteomes" id="UP000823775"/>
    </source>
</evidence>
<proteinExistence type="predicted"/>
<comment type="catalytic activity">
    <reaction evidence="2">
        <text>a very-long-chain acyl-CoA + malonyl-CoA + H(+) = a very-long-chain 3-oxoacyl-CoA + CO2 + CoA</text>
        <dbReference type="Rhea" id="RHEA:32727"/>
        <dbReference type="ChEBI" id="CHEBI:15378"/>
        <dbReference type="ChEBI" id="CHEBI:16526"/>
        <dbReference type="ChEBI" id="CHEBI:57287"/>
        <dbReference type="ChEBI" id="CHEBI:57384"/>
        <dbReference type="ChEBI" id="CHEBI:90725"/>
        <dbReference type="ChEBI" id="CHEBI:90736"/>
        <dbReference type="EC" id="2.3.1.199"/>
    </reaction>
</comment>
<reference evidence="4 5" key="1">
    <citation type="journal article" date="2021" name="BMC Genomics">
        <title>Datura genome reveals duplications of psychoactive alkaloid biosynthetic genes and high mutation rate following tissue culture.</title>
        <authorList>
            <person name="Rajewski A."/>
            <person name="Carter-House D."/>
            <person name="Stajich J."/>
            <person name="Litt A."/>
        </authorList>
    </citation>
    <scope>NUCLEOTIDE SEQUENCE [LARGE SCALE GENOMIC DNA]</scope>
    <source>
        <strain evidence="4">AR-01</strain>
    </source>
</reference>
<evidence type="ECO:0000259" key="3">
    <source>
        <dbReference type="Pfam" id="PF08392"/>
    </source>
</evidence>
<dbReference type="InterPro" id="IPR012392">
    <property type="entry name" value="3-ktacl-CoA_syn"/>
</dbReference>
<protein>
    <recommendedName>
        <fullName evidence="3">FAE domain-containing protein</fullName>
    </recommendedName>
</protein>
<evidence type="ECO:0000256" key="1">
    <source>
        <dbReference type="ARBA" id="ARBA00023315"/>
    </source>
</evidence>
<keyword evidence="1" id="KW-0808">Transferase</keyword>
<sequence>MDYMKMIMDKVGLGDNTYLPLALHQDPPNPCMAAARQEAECVMFGSLDNLFEKTKLVQPKDIGILIVNCSVFHPVPSLSSMIVHRYKLEHNILSYNLTGMGCTAGLLAIRLANQLLQVHENTCALILSTENTTDCIYVGNDESKFIPNCTFRVGGAAILLSNRPSHKKFSKYQLLHDVHTHGASLDRSYKSIFLEEDEQGDESMEASKITLQRFGNTSSSSVWYELAYAETKRRIKRNDRIWQMAFGSGFKCSSLIWRATRSVDSNDLTNPWNREMDTVDLNFDGTGPFYDYFELPKLS</sequence>
<evidence type="ECO:0000313" key="4">
    <source>
        <dbReference type="EMBL" id="MCE2055447.1"/>
    </source>
</evidence>
<evidence type="ECO:0000256" key="2">
    <source>
        <dbReference type="ARBA" id="ARBA00047375"/>
    </source>
</evidence>
<dbReference type="PANTHER" id="PTHR31561">
    <property type="entry name" value="3-KETOACYL-COA SYNTHASE"/>
    <property type="match status" value="1"/>
</dbReference>
<name>A0ABS8VZN6_DATST</name>
<dbReference type="SUPFAM" id="SSF53901">
    <property type="entry name" value="Thiolase-like"/>
    <property type="match status" value="2"/>
</dbReference>
<dbReference type="EMBL" id="JACEIK010006294">
    <property type="protein sequence ID" value="MCE2055447.1"/>
    <property type="molecule type" value="Genomic_DNA"/>
</dbReference>
<organism evidence="4 5">
    <name type="scientific">Datura stramonium</name>
    <name type="common">Jimsonweed</name>
    <name type="synonym">Common thornapple</name>
    <dbReference type="NCBI Taxonomy" id="4076"/>
    <lineage>
        <taxon>Eukaryota</taxon>
        <taxon>Viridiplantae</taxon>
        <taxon>Streptophyta</taxon>
        <taxon>Embryophyta</taxon>
        <taxon>Tracheophyta</taxon>
        <taxon>Spermatophyta</taxon>
        <taxon>Magnoliopsida</taxon>
        <taxon>eudicotyledons</taxon>
        <taxon>Gunneridae</taxon>
        <taxon>Pentapetalae</taxon>
        <taxon>asterids</taxon>
        <taxon>lamiids</taxon>
        <taxon>Solanales</taxon>
        <taxon>Solanaceae</taxon>
        <taxon>Solanoideae</taxon>
        <taxon>Datureae</taxon>
        <taxon>Datura</taxon>
    </lineage>
</organism>
<dbReference type="Gene3D" id="3.40.47.10">
    <property type="match status" value="2"/>
</dbReference>
<dbReference type="InterPro" id="IPR013601">
    <property type="entry name" value="FAE1_typ3_polyketide_synth"/>
</dbReference>
<dbReference type="Pfam" id="PF08392">
    <property type="entry name" value="FAE1_CUT1_RppA"/>
    <property type="match status" value="1"/>
</dbReference>
<feature type="domain" description="FAE" evidence="3">
    <location>
        <begin position="1"/>
        <end position="208"/>
    </location>
</feature>
<accession>A0ABS8VZN6</accession>
<keyword evidence="1" id="KW-0012">Acyltransferase</keyword>